<dbReference type="EMBL" id="WQNE01000046">
    <property type="protein sequence ID" value="MVT78124.1"/>
    <property type="molecule type" value="Genomic_DNA"/>
</dbReference>
<name>A0A844TQR1_9BRAD</name>
<evidence type="ECO:0000259" key="12">
    <source>
        <dbReference type="PROSITE" id="PS51371"/>
    </source>
</evidence>
<evidence type="ECO:0000256" key="10">
    <source>
        <dbReference type="PROSITE-ProRule" id="PRU01193"/>
    </source>
</evidence>
<dbReference type="GO" id="GO:0005886">
    <property type="term" value="C:plasma membrane"/>
    <property type="evidence" value="ECO:0007669"/>
    <property type="project" value="UniProtKB-SubCell"/>
</dbReference>
<organism evidence="14 15">
    <name type="scientific">Bradyrhizobium cajani</name>
    <dbReference type="NCBI Taxonomy" id="1928661"/>
    <lineage>
        <taxon>Bacteria</taxon>
        <taxon>Pseudomonadati</taxon>
        <taxon>Pseudomonadota</taxon>
        <taxon>Alphaproteobacteria</taxon>
        <taxon>Hyphomicrobiales</taxon>
        <taxon>Nitrobacteraceae</taxon>
        <taxon>Bradyrhizobium</taxon>
    </lineage>
</organism>
<dbReference type="InterPro" id="IPR036318">
    <property type="entry name" value="FAD-bd_PCMH-like_sf"/>
</dbReference>
<reference evidence="14 15" key="1">
    <citation type="submission" date="2019-12" db="EMBL/GenBank/DDBJ databases">
        <title>Draft genome sequences Bradyrhizobium cajani AMBPC1010, Bradyrhizobium pachyrhizi AMBPC1040 and Bradyrhizobium yuanmingense ALSPC3051, three plant growth promoting strains isolated from nodules of Cajanus cajan L. in Dominican Republic.</title>
        <authorList>
            <person name="Flores-Felix J.D."/>
            <person name="Araujo J."/>
            <person name="Diaz-Alcantara C."/>
            <person name="Gonzalez-Andres F."/>
            <person name="Velazquez E."/>
        </authorList>
    </citation>
    <scope>NUCLEOTIDE SEQUENCE [LARGE SCALE GENOMIC DNA]</scope>
    <source>
        <strain evidence="14 15">1010</strain>
    </source>
</reference>
<dbReference type="PANTHER" id="PTHR43099">
    <property type="entry name" value="UPF0053 PROTEIN YRKA"/>
    <property type="match status" value="1"/>
</dbReference>
<comment type="similarity">
    <text evidence="2">Belongs to the UPF0053 family. Hemolysin C subfamily.</text>
</comment>
<dbReference type="InterPro" id="IPR002550">
    <property type="entry name" value="CNNM"/>
</dbReference>
<keyword evidence="7 9" id="KW-0129">CBS domain</keyword>
<evidence type="ECO:0000259" key="13">
    <source>
        <dbReference type="PROSITE" id="PS51846"/>
    </source>
</evidence>
<dbReference type="SMART" id="SM01091">
    <property type="entry name" value="CorC_HlyC"/>
    <property type="match status" value="1"/>
</dbReference>
<dbReference type="RefSeq" id="WP_157336580.1">
    <property type="nucleotide sequence ID" value="NZ_JANADL010000013.1"/>
</dbReference>
<dbReference type="InterPro" id="IPR016169">
    <property type="entry name" value="FAD-bd_PCMH_sub2"/>
</dbReference>
<dbReference type="InterPro" id="IPR005170">
    <property type="entry name" value="Transptr-assoc_dom"/>
</dbReference>
<dbReference type="SMART" id="SM00116">
    <property type="entry name" value="CBS"/>
    <property type="match status" value="2"/>
</dbReference>
<keyword evidence="15" id="KW-1185">Reference proteome</keyword>
<evidence type="ECO:0000256" key="8">
    <source>
        <dbReference type="ARBA" id="ARBA00023136"/>
    </source>
</evidence>
<feature type="domain" description="CNNM transmembrane" evidence="13">
    <location>
        <begin position="1"/>
        <end position="202"/>
    </location>
</feature>
<evidence type="ECO:0000313" key="14">
    <source>
        <dbReference type="EMBL" id="MVT78124.1"/>
    </source>
</evidence>
<feature type="transmembrane region" description="Helical" evidence="11">
    <location>
        <begin position="99"/>
        <end position="119"/>
    </location>
</feature>
<evidence type="ECO:0000256" key="11">
    <source>
        <dbReference type="SAM" id="Phobius"/>
    </source>
</evidence>
<evidence type="ECO:0000256" key="7">
    <source>
        <dbReference type="ARBA" id="ARBA00023122"/>
    </source>
</evidence>
<dbReference type="Gene3D" id="3.10.580.10">
    <property type="entry name" value="CBS-domain"/>
    <property type="match status" value="1"/>
</dbReference>
<feature type="domain" description="CBS" evidence="12">
    <location>
        <begin position="289"/>
        <end position="349"/>
    </location>
</feature>
<feature type="transmembrane region" description="Helical" evidence="11">
    <location>
        <begin position="6"/>
        <end position="29"/>
    </location>
</feature>
<dbReference type="FunFam" id="3.10.580.10:FF:000002">
    <property type="entry name" value="Magnesium/cobalt efflux protein CorC"/>
    <property type="match status" value="1"/>
</dbReference>
<evidence type="ECO:0000256" key="1">
    <source>
        <dbReference type="ARBA" id="ARBA00004651"/>
    </source>
</evidence>
<dbReference type="Gene3D" id="3.30.465.10">
    <property type="match status" value="1"/>
</dbReference>
<comment type="caution">
    <text evidence="14">The sequence shown here is derived from an EMBL/GenBank/DDBJ whole genome shotgun (WGS) entry which is preliminary data.</text>
</comment>
<evidence type="ECO:0000256" key="4">
    <source>
        <dbReference type="ARBA" id="ARBA00022692"/>
    </source>
</evidence>
<dbReference type="InterPro" id="IPR051676">
    <property type="entry name" value="UPF0053_domain"/>
</dbReference>
<dbReference type="Pfam" id="PF03471">
    <property type="entry name" value="CorC_HlyC"/>
    <property type="match status" value="1"/>
</dbReference>
<evidence type="ECO:0000256" key="9">
    <source>
        <dbReference type="PROSITE-ProRule" id="PRU00703"/>
    </source>
</evidence>
<keyword evidence="5" id="KW-0677">Repeat</keyword>
<dbReference type="Proteomes" id="UP000449969">
    <property type="component" value="Unassembled WGS sequence"/>
</dbReference>
<evidence type="ECO:0000256" key="5">
    <source>
        <dbReference type="ARBA" id="ARBA00022737"/>
    </source>
</evidence>
<gene>
    <name evidence="14" type="ORF">GPL20_34635</name>
</gene>
<evidence type="ECO:0000256" key="6">
    <source>
        <dbReference type="ARBA" id="ARBA00022989"/>
    </source>
</evidence>
<sequence>MSSISINLLLAVLLLAANAFYVAAEFALVKSRGFRVKAMVEQNRFGARLLQTMMGNIESYLACCQLGITMASLGLGWIGEPTVSALLSPVLRPLGLSEGTLHFTSFVAGFLVFSSLHIIIGEQVPKTFAIREPMPVSQWIAYPLHVSYLVFYPLSWCLNTASSAILRLIGVQEFSQHEILTNSEIEGLVEESAVHGQIESGEAEYIHNVFRLGDLTVSDVMVHRTAMVMINADLPPEELVREVLATEYTRIPLWRDKTENIIGILHAKDLLRAIRASEGDTSRIDVASIMLPPWFVPEMRPISQQLKAFRRRKTHFALVVDEYGEVEGLVTLEDILEEIVGDISDEHDVVVAGVRTQPDGSVVVDGSVPIRDLNRAMDWHLPDEEATTVAGLVIHEARSIPDRGQSFTFHGFRFRVLRRERNRITALRISPVPREAELEEAKPRRAGTSF</sequence>
<dbReference type="InterPro" id="IPR046342">
    <property type="entry name" value="CBS_dom_sf"/>
</dbReference>
<dbReference type="Pfam" id="PF00571">
    <property type="entry name" value="CBS"/>
    <property type="match status" value="2"/>
</dbReference>
<accession>A0A844TQR1</accession>
<dbReference type="Pfam" id="PF01595">
    <property type="entry name" value="CNNM"/>
    <property type="match status" value="1"/>
</dbReference>
<feature type="domain" description="CBS" evidence="12">
    <location>
        <begin position="221"/>
        <end position="281"/>
    </location>
</feature>
<dbReference type="PROSITE" id="PS51371">
    <property type="entry name" value="CBS"/>
    <property type="match status" value="2"/>
</dbReference>
<keyword evidence="8 10" id="KW-0472">Membrane</keyword>
<dbReference type="OrthoDB" id="9797674at2"/>
<dbReference type="SUPFAM" id="SSF54631">
    <property type="entry name" value="CBS-domain pair"/>
    <property type="match status" value="1"/>
</dbReference>
<keyword evidence="6 10" id="KW-1133">Transmembrane helix</keyword>
<protein>
    <submittedName>
        <fullName evidence="14">DUF21 domain-containing protein</fullName>
    </submittedName>
</protein>
<keyword evidence="4 10" id="KW-0812">Transmembrane</keyword>
<evidence type="ECO:0000313" key="15">
    <source>
        <dbReference type="Proteomes" id="UP000449969"/>
    </source>
</evidence>
<dbReference type="InterPro" id="IPR044751">
    <property type="entry name" value="Ion_transp-like_CBS"/>
</dbReference>
<feature type="transmembrane region" description="Helical" evidence="11">
    <location>
        <begin position="139"/>
        <end position="156"/>
    </location>
</feature>
<dbReference type="PROSITE" id="PS51846">
    <property type="entry name" value="CNNM"/>
    <property type="match status" value="1"/>
</dbReference>
<evidence type="ECO:0000256" key="3">
    <source>
        <dbReference type="ARBA" id="ARBA00022475"/>
    </source>
</evidence>
<dbReference type="PANTHER" id="PTHR43099:SF5">
    <property type="entry name" value="HLYC_CORC FAMILY TRANSPORTER"/>
    <property type="match status" value="1"/>
</dbReference>
<dbReference type="CDD" id="cd04590">
    <property type="entry name" value="CBS_pair_CorC_HlyC_assoc"/>
    <property type="match status" value="1"/>
</dbReference>
<dbReference type="InterPro" id="IPR000644">
    <property type="entry name" value="CBS_dom"/>
</dbReference>
<keyword evidence="3" id="KW-1003">Cell membrane</keyword>
<comment type="subcellular location">
    <subcellularLocation>
        <location evidence="1">Cell membrane</location>
        <topology evidence="1">Multi-pass membrane protein</topology>
    </subcellularLocation>
</comment>
<evidence type="ECO:0000256" key="2">
    <source>
        <dbReference type="ARBA" id="ARBA00006446"/>
    </source>
</evidence>
<dbReference type="SUPFAM" id="SSF56176">
    <property type="entry name" value="FAD-binding/transporter-associated domain-like"/>
    <property type="match status" value="1"/>
</dbReference>
<dbReference type="GO" id="GO:0050660">
    <property type="term" value="F:flavin adenine dinucleotide binding"/>
    <property type="evidence" value="ECO:0007669"/>
    <property type="project" value="InterPro"/>
</dbReference>
<dbReference type="AlphaFoldDB" id="A0A844TQR1"/>
<proteinExistence type="inferred from homology"/>
<feature type="transmembrane region" description="Helical" evidence="11">
    <location>
        <begin position="60"/>
        <end position="79"/>
    </location>
</feature>